<dbReference type="GO" id="GO:0019867">
    <property type="term" value="C:outer membrane"/>
    <property type="evidence" value="ECO:0007669"/>
    <property type="project" value="InterPro"/>
</dbReference>
<dbReference type="STRING" id="338963.Pcar_2378"/>
<dbReference type="SUPFAM" id="SSF56925">
    <property type="entry name" value="OMPA-like"/>
    <property type="match status" value="1"/>
</dbReference>
<dbReference type="KEGG" id="pca:Pcar_2378"/>
<gene>
    <name evidence="2" type="ordered locus">Pcar_2378</name>
</gene>
<dbReference type="Proteomes" id="UP000002534">
    <property type="component" value="Chromosome"/>
</dbReference>
<dbReference type="Pfam" id="PF03922">
    <property type="entry name" value="OmpW"/>
    <property type="match status" value="1"/>
</dbReference>
<dbReference type="InterPro" id="IPR005618">
    <property type="entry name" value="OMPW"/>
</dbReference>
<dbReference type="eggNOG" id="COG3047">
    <property type="taxonomic scope" value="Bacteria"/>
</dbReference>
<feature type="signal peptide" evidence="1">
    <location>
        <begin position="1"/>
        <end position="24"/>
    </location>
</feature>
<dbReference type="RefSeq" id="WP_011342140.1">
    <property type="nucleotide sequence ID" value="NC_007498.2"/>
</dbReference>
<sequence>MKNRIVGIVLAAMMVVFVASVATAADDFKRYSVGVQMMFLNPDVDSVNPTASLISAEDTMTGGLTLEYFFTPNFSTELVAAIAHVDLEVGDNKVGSGEAWLLPPSLYIKYHPMPQWKVSPYVGVGVDWVYAWDETVVVGGQRYSLDIEDSFGWAAKVGADIKITENLYANVDVMYLDNETEVNSSAGLDGTDLDLKVWSYNIGMKYRF</sequence>
<evidence type="ECO:0000256" key="1">
    <source>
        <dbReference type="SAM" id="SignalP"/>
    </source>
</evidence>
<accession>Q3A1Z0</accession>
<protein>
    <submittedName>
        <fullName evidence="2">OmpW family outer membrane protein</fullName>
    </submittedName>
</protein>
<name>Q3A1Z0_SYNC1</name>
<dbReference type="AlphaFoldDB" id="Q3A1Z0"/>
<dbReference type="EMBL" id="CP000142">
    <property type="protein sequence ID" value="ABA89617.1"/>
    <property type="molecule type" value="Genomic_DNA"/>
</dbReference>
<dbReference type="PANTHER" id="PTHR36920">
    <property type="match status" value="1"/>
</dbReference>
<keyword evidence="1" id="KW-0732">Signal</keyword>
<dbReference type="OrthoDB" id="9807574at2"/>
<reference evidence="3" key="1">
    <citation type="submission" date="2005-10" db="EMBL/GenBank/DDBJ databases">
        <title>Complete sequence of Pelobacter carbinolicus DSM 2380.</title>
        <authorList>
            <person name="Copeland A."/>
            <person name="Lucas S."/>
            <person name="Lapidus A."/>
            <person name="Barry K."/>
            <person name="Detter J.C."/>
            <person name="Glavina T."/>
            <person name="Hammon N."/>
            <person name="Israni S."/>
            <person name="Pitluck S."/>
            <person name="Chertkov O."/>
            <person name="Schmutz J."/>
            <person name="Larimer F."/>
            <person name="Land M."/>
            <person name="Kyrpides N."/>
            <person name="Ivanova N."/>
            <person name="Richardson P."/>
        </authorList>
    </citation>
    <scope>NUCLEOTIDE SEQUENCE [LARGE SCALE GENOMIC DNA]</scope>
    <source>
        <strain evidence="3">DSM 2380 / NBRC 103641 / GraBd1</strain>
    </source>
</reference>
<keyword evidence="3" id="KW-1185">Reference proteome</keyword>
<feature type="chain" id="PRO_5004223691" evidence="1">
    <location>
        <begin position="25"/>
        <end position="208"/>
    </location>
</feature>
<evidence type="ECO:0000313" key="3">
    <source>
        <dbReference type="Proteomes" id="UP000002534"/>
    </source>
</evidence>
<reference evidence="2 3" key="2">
    <citation type="journal article" date="2012" name="BMC Genomics">
        <title>The genome of Pelobacter carbinolicus reveals surprising metabolic capabilities and physiological features.</title>
        <authorList>
            <person name="Aklujkar M."/>
            <person name="Haveman S.A."/>
            <person name="Didonato R.Jr."/>
            <person name="Chertkov O."/>
            <person name="Han C.S."/>
            <person name="Land M.L."/>
            <person name="Brown P."/>
            <person name="Lovley D.R."/>
        </authorList>
    </citation>
    <scope>NUCLEOTIDE SEQUENCE [LARGE SCALE GENOMIC DNA]</scope>
    <source>
        <strain evidence="3">DSM 2380 / NBRC 103641 / GraBd1</strain>
    </source>
</reference>
<dbReference type="PANTHER" id="PTHR36920:SF1">
    <property type="entry name" value="OUTER MEMBRANE PROTEIN W"/>
    <property type="match status" value="1"/>
</dbReference>
<dbReference type="Gene3D" id="2.40.160.20">
    <property type="match status" value="1"/>
</dbReference>
<dbReference type="InterPro" id="IPR011250">
    <property type="entry name" value="OMP/PagP_B-barrel"/>
</dbReference>
<organism evidence="2 3">
    <name type="scientific">Syntrophotalea carbinolica (strain DSM 2380 / NBRC 103641 / GraBd1)</name>
    <name type="common">Pelobacter carbinolicus</name>
    <dbReference type="NCBI Taxonomy" id="338963"/>
    <lineage>
        <taxon>Bacteria</taxon>
        <taxon>Pseudomonadati</taxon>
        <taxon>Thermodesulfobacteriota</taxon>
        <taxon>Desulfuromonadia</taxon>
        <taxon>Desulfuromonadales</taxon>
        <taxon>Syntrophotaleaceae</taxon>
        <taxon>Syntrophotalea</taxon>
    </lineage>
</organism>
<proteinExistence type="predicted"/>
<evidence type="ECO:0000313" key="2">
    <source>
        <dbReference type="EMBL" id="ABA89617.1"/>
    </source>
</evidence>
<dbReference type="GO" id="GO:0055085">
    <property type="term" value="P:transmembrane transport"/>
    <property type="evidence" value="ECO:0007669"/>
    <property type="project" value="TreeGrafter"/>
</dbReference>
<dbReference type="HOGENOM" id="CLU_042505_0_1_7"/>